<evidence type="ECO:0000313" key="2">
    <source>
        <dbReference type="EMBL" id="KAF4616598.1"/>
    </source>
</evidence>
<evidence type="ECO:0000313" key="3">
    <source>
        <dbReference type="Proteomes" id="UP000521872"/>
    </source>
</evidence>
<feature type="compositionally biased region" description="Basic and acidic residues" evidence="1">
    <location>
        <begin position="434"/>
        <end position="450"/>
    </location>
</feature>
<dbReference type="Proteomes" id="UP000521872">
    <property type="component" value="Unassembled WGS sequence"/>
</dbReference>
<protein>
    <submittedName>
        <fullName evidence="2">Uncharacterized protein</fullName>
    </submittedName>
</protein>
<organism evidence="2 3">
    <name type="scientific">Agrocybe pediades</name>
    <dbReference type="NCBI Taxonomy" id="84607"/>
    <lineage>
        <taxon>Eukaryota</taxon>
        <taxon>Fungi</taxon>
        <taxon>Dikarya</taxon>
        <taxon>Basidiomycota</taxon>
        <taxon>Agaricomycotina</taxon>
        <taxon>Agaricomycetes</taxon>
        <taxon>Agaricomycetidae</taxon>
        <taxon>Agaricales</taxon>
        <taxon>Agaricineae</taxon>
        <taxon>Strophariaceae</taxon>
        <taxon>Agrocybe</taxon>
    </lineage>
</organism>
<name>A0A8H4QSX6_9AGAR</name>
<comment type="caution">
    <text evidence="2">The sequence shown here is derived from an EMBL/GenBank/DDBJ whole genome shotgun (WGS) entry which is preliminary data.</text>
</comment>
<feature type="compositionally biased region" description="Polar residues" evidence="1">
    <location>
        <begin position="12"/>
        <end position="23"/>
    </location>
</feature>
<proteinExistence type="predicted"/>
<evidence type="ECO:0000256" key="1">
    <source>
        <dbReference type="SAM" id="MobiDB-lite"/>
    </source>
</evidence>
<gene>
    <name evidence="2" type="ORF">D9613_008283</name>
</gene>
<keyword evidence="3" id="KW-1185">Reference proteome</keyword>
<accession>A0A8H4QSX6</accession>
<feature type="region of interest" description="Disordered" evidence="1">
    <location>
        <begin position="434"/>
        <end position="463"/>
    </location>
</feature>
<reference evidence="2 3" key="1">
    <citation type="submission" date="2019-12" db="EMBL/GenBank/DDBJ databases">
        <authorList>
            <person name="Floudas D."/>
            <person name="Bentzer J."/>
            <person name="Ahren D."/>
            <person name="Johansson T."/>
            <person name="Persson P."/>
            <person name="Tunlid A."/>
        </authorList>
    </citation>
    <scope>NUCLEOTIDE SEQUENCE [LARGE SCALE GENOMIC DNA]</scope>
    <source>
        <strain evidence="2 3">CBS 102.39</strain>
    </source>
</reference>
<feature type="region of interest" description="Disordered" evidence="1">
    <location>
        <begin position="1"/>
        <end position="28"/>
    </location>
</feature>
<dbReference type="AlphaFoldDB" id="A0A8H4QSX6"/>
<sequence length="565" mass="64941">MSTGNKRCRVSPSPNSQTTTRSNVDGDPLSRLTDLTTQVIETAKLVKATPDKGATVRKVRELVDVLLLKVLPHDLIAYDVHKSWFQHHVDAFLNYCDQINAEGYEMDHMLREITRKIIKWLPKLWLCMVEEDADLGIIAKCFALCSKSLERLSGWISLDETVYHSITIVDLEGNTVYSDNKDIEQTLYWMWKELLVTACSRNISIKSFLDYAGRFISMKHVCQLIRQPGQTRNANGGDFWDEHWSDAMRAAGARFCADRRQERLASFQEGPSYEAYKALISEFPALEPDAYAFIRSDCFSENPFILVEDAVRLFLEKSSTDDLVRLVRTDLISISETTQRDVLKHFSTQSSTDCRSQGLMIIGNGLMRAQREVLSAARYAFPELKGALTWLKESMQKHQLPTDFQLCFIRPQTEAQREMDRLLHRFASLAMNHRDGGRGPLEEEPYMRGDSDEEEDELPSYERTPPDLVKNIGEWILALSEWPHEQDKVALWDRVRSHHPLFVVHGAERYLSSQCNRNGAYYFVAQGLDAMRKTFACKDLKELERYTPKRKDLGNGRSTITPVQY</sequence>
<dbReference type="EMBL" id="JAACJL010000031">
    <property type="protein sequence ID" value="KAF4616598.1"/>
    <property type="molecule type" value="Genomic_DNA"/>
</dbReference>